<evidence type="ECO:0000313" key="2">
    <source>
        <dbReference type="EMBL" id="KXI28299.1"/>
    </source>
</evidence>
<evidence type="ECO:0000313" key="3">
    <source>
        <dbReference type="Proteomes" id="UP000070299"/>
    </source>
</evidence>
<keyword evidence="1" id="KW-0732">Signal</keyword>
<feature type="signal peptide" evidence="1">
    <location>
        <begin position="1"/>
        <end position="18"/>
    </location>
</feature>
<sequence length="75" mass="8147">MKTVALVFVGLLSFSSYADDKPTADEALLKELKQFCTEMAEDESVAADKLPAYLLKCVNEELESEGYAPVTKLAG</sequence>
<proteinExistence type="predicted"/>
<reference evidence="3" key="1">
    <citation type="submission" date="2016-02" db="EMBL/GenBank/DDBJ databases">
        <authorList>
            <person name="Schultz-Johansen M."/>
            <person name="Glaring M.A."/>
            <person name="Bech P.K."/>
            <person name="Stougaard P."/>
        </authorList>
    </citation>
    <scope>NUCLEOTIDE SEQUENCE [LARGE SCALE GENOMIC DNA]</scope>
    <source>
        <strain evidence="3">S66</strain>
    </source>
</reference>
<keyword evidence="3" id="KW-1185">Reference proteome</keyword>
<dbReference type="EMBL" id="LSNE01000007">
    <property type="protein sequence ID" value="KXI28299.1"/>
    <property type="molecule type" value="Genomic_DNA"/>
</dbReference>
<organism evidence="2 3">
    <name type="scientific">Paraglaciecola hydrolytica</name>
    <dbReference type="NCBI Taxonomy" id="1799789"/>
    <lineage>
        <taxon>Bacteria</taxon>
        <taxon>Pseudomonadati</taxon>
        <taxon>Pseudomonadota</taxon>
        <taxon>Gammaproteobacteria</taxon>
        <taxon>Alteromonadales</taxon>
        <taxon>Alteromonadaceae</taxon>
        <taxon>Paraglaciecola</taxon>
    </lineage>
</organism>
<accession>A0A135ZZ90</accession>
<protein>
    <submittedName>
        <fullName evidence="2">Uncharacterized protein</fullName>
    </submittedName>
</protein>
<evidence type="ECO:0000256" key="1">
    <source>
        <dbReference type="SAM" id="SignalP"/>
    </source>
</evidence>
<dbReference type="AlphaFoldDB" id="A0A135ZZ90"/>
<name>A0A135ZZ90_9ALTE</name>
<comment type="caution">
    <text evidence="2">The sequence shown here is derived from an EMBL/GenBank/DDBJ whole genome shotgun (WGS) entry which is preliminary data.</text>
</comment>
<gene>
    <name evidence="2" type="ORF">AX660_18185</name>
</gene>
<dbReference type="STRING" id="1799789.AX660_18185"/>
<dbReference type="Proteomes" id="UP000070299">
    <property type="component" value="Unassembled WGS sequence"/>
</dbReference>
<dbReference type="OrthoDB" id="6332716at2"/>
<feature type="chain" id="PRO_5007469142" evidence="1">
    <location>
        <begin position="19"/>
        <end position="75"/>
    </location>
</feature>
<dbReference type="RefSeq" id="WP_068378450.1">
    <property type="nucleotide sequence ID" value="NZ_LSNE01000007.1"/>
</dbReference>